<reference evidence="1 2" key="1">
    <citation type="journal article" date="2012" name="J. Bacteriol.">
        <title>De Novo Genome Project of Cupriavidus basilensis OR16.</title>
        <authorList>
            <person name="Cserhati M."/>
            <person name="Kriszt B."/>
            <person name="Szoboszlay S."/>
            <person name="Toth A."/>
            <person name="Szabo I."/>
            <person name="Tancsics A."/>
            <person name="Nagy I."/>
            <person name="Horvath B."/>
            <person name="Nagy I."/>
            <person name="Kukolya J."/>
        </authorList>
    </citation>
    <scope>NUCLEOTIDE SEQUENCE [LARGE SCALE GENOMIC DNA]</scope>
    <source>
        <strain evidence="1 2">OR16</strain>
    </source>
</reference>
<accession>H1RZZ7</accession>
<dbReference type="Proteomes" id="UP000005808">
    <property type="component" value="Unassembled WGS sequence"/>
</dbReference>
<proteinExistence type="predicted"/>
<evidence type="ECO:0000313" key="1">
    <source>
        <dbReference type="EMBL" id="EHP44213.1"/>
    </source>
</evidence>
<protein>
    <submittedName>
        <fullName evidence="1">Uncharacterized protein</fullName>
    </submittedName>
</protein>
<name>H1RZZ7_9BURK</name>
<evidence type="ECO:0000313" key="2">
    <source>
        <dbReference type="Proteomes" id="UP000005808"/>
    </source>
</evidence>
<sequence>MRGLAIRADYALAKVMHASYADSENEALDLCIALSDARCLGYRDYNNEEFDVPVMFADEPDLVSAWHDGQDQATRAQMDAWPLAARLVSYIESHSIPARVLPEGKIAALAVEVDRHGQVREQWENVEPNANAVRVWLGY</sequence>
<organism evidence="1 2">
    <name type="scientific">Cupriavidus basilensis OR16</name>
    <dbReference type="NCBI Taxonomy" id="1127483"/>
    <lineage>
        <taxon>Bacteria</taxon>
        <taxon>Pseudomonadati</taxon>
        <taxon>Pseudomonadota</taxon>
        <taxon>Betaproteobacteria</taxon>
        <taxon>Burkholderiales</taxon>
        <taxon>Burkholderiaceae</taxon>
        <taxon>Cupriavidus</taxon>
    </lineage>
</organism>
<gene>
    <name evidence="1" type="ORF">OR16_04527</name>
</gene>
<dbReference type="EMBL" id="AHJE01000012">
    <property type="protein sequence ID" value="EHP44213.1"/>
    <property type="molecule type" value="Genomic_DNA"/>
</dbReference>
<comment type="caution">
    <text evidence="1">The sequence shown here is derived from an EMBL/GenBank/DDBJ whole genome shotgun (WGS) entry which is preliminary data.</text>
</comment>
<dbReference type="PATRIC" id="fig|1127483.3.peg.901"/>
<dbReference type="AlphaFoldDB" id="H1RZZ7"/>